<name>A0A081RQ85_9ARCH</name>
<dbReference type="PATRIC" id="fig|1502293.3.peg.35"/>
<gene>
    <name evidence="1" type="ORF">AAA799N04_00035</name>
</gene>
<dbReference type="Proteomes" id="UP000028059">
    <property type="component" value="Unassembled WGS sequence"/>
</dbReference>
<reference evidence="1 2" key="1">
    <citation type="submission" date="2014-06" db="EMBL/GenBank/DDBJ databases">
        <authorList>
            <person name="Ngugi D.K."/>
            <person name="Blom J."/>
            <person name="Alam I."/>
            <person name="Rashid M."/>
            <person name="Ba Alawi W."/>
            <person name="Zhang G."/>
            <person name="Hikmawan T."/>
            <person name="Guan Y."/>
            <person name="Antunes A."/>
            <person name="Siam R."/>
            <person name="ElDorry H."/>
            <person name="Bajic V."/>
            <person name="Stingl U."/>
        </authorList>
    </citation>
    <scope>NUCLEOTIDE SEQUENCE [LARGE SCALE GENOMIC DNA]</scope>
    <source>
        <strain evidence="1">SCGC AAA799-N04</strain>
    </source>
</reference>
<dbReference type="AlphaFoldDB" id="A0A081RQ85"/>
<sequence length="116" mass="12593">MKSLAFLALFVLAIGVISTNQVFAEPLDTVRISVSNYNGDSATVKITWNNDSSAKNYKVGCVSCTPNVVEFTTGNSITIHNVTPFPNGSYALLYVISYDSQNNIITAKQLIVNLNQ</sequence>
<keyword evidence="2" id="KW-1185">Reference proteome</keyword>
<comment type="caution">
    <text evidence="1">The sequence shown here is derived from an EMBL/GenBank/DDBJ whole genome shotgun (WGS) entry which is preliminary data.</text>
</comment>
<evidence type="ECO:0000313" key="1">
    <source>
        <dbReference type="EMBL" id="KEQ57358.1"/>
    </source>
</evidence>
<dbReference type="EMBL" id="JOKN01000001">
    <property type="protein sequence ID" value="KEQ57358.1"/>
    <property type="molecule type" value="Genomic_DNA"/>
</dbReference>
<proteinExistence type="predicted"/>
<protein>
    <submittedName>
        <fullName evidence="1">Uncharacterized protein</fullName>
    </submittedName>
</protein>
<evidence type="ECO:0000313" key="2">
    <source>
        <dbReference type="Proteomes" id="UP000028059"/>
    </source>
</evidence>
<accession>A0A081RQ85</accession>
<organism evidence="1 2">
    <name type="scientific">Marine Group I thaumarchaeote SCGC AAA799-N04</name>
    <dbReference type="NCBI Taxonomy" id="1502293"/>
    <lineage>
        <taxon>Archaea</taxon>
        <taxon>Nitrososphaerota</taxon>
        <taxon>Marine Group I</taxon>
    </lineage>
</organism>